<keyword evidence="2" id="KW-0963">Cytoplasm</keyword>
<comment type="function">
    <text evidence="2">One of several proteins that assist in the late maturation steps of the functional core of the 30S ribosomal subunit. Associates with free 30S ribosomal subunits (but not with 30S subunits that are part of 70S ribosomes or polysomes). Required for efficient processing of 16S rRNA. May interact with the 5'-terminal helix region of 16S rRNA.</text>
</comment>
<dbReference type="AlphaFoldDB" id="A0A2S6NLG4"/>
<keyword evidence="1 2" id="KW-0690">Ribosome biogenesis</keyword>
<dbReference type="GO" id="GO:0030490">
    <property type="term" value="P:maturation of SSU-rRNA"/>
    <property type="evidence" value="ECO:0007669"/>
    <property type="project" value="UniProtKB-UniRule"/>
</dbReference>
<comment type="similarity">
    <text evidence="2">Belongs to the RbfA family.</text>
</comment>
<dbReference type="OrthoDB" id="9805051at2"/>
<keyword evidence="5" id="KW-1185">Reference proteome</keyword>
<dbReference type="InterPro" id="IPR023799">
    <property type="entry name" value="RbfA_dom_sf"/>
</dbReference>
<dbReference type="Proteomes" id="UP000239724">
    <property type="component" value="Unassembled WGS sequence"/>
</dbReference>
<dbReference type="EMBL" id="NHRY01000060">
    <property type="protein sequence ID" value="PPQ36225.1"/>
    <property type="molecule type" value="Genomic_DNA"/>
</dbReference>
<dbReference type="RefSeq" id="WP_104517821.1">
    <property type="nucleotide sequence ID" value="NZ_NHRY01000060.1"/>
</dbReference>
<dbReference type="NCBIfam" id="NF001802">
    <property type="entry name" value="PRK00521.2-5"/>
    <property type="match status" value="1"/>
</dbReference>
<reference evidence="4 5" key="1">
    <citation type="journal article" date="2018" name="Arch. Microbiol.">
        <title>New insights into the metabolic potential of the phototrophic purple bacterium Rhodopila globiformis DSM 161(T) from its draft genome sequence and evidence for a vanadium-dependent nitrogenase.</title>
        <authorList>
            <person name="Imhoff J.F."/>
            <person name="Rahn T."/>
            <person name="Kunzel S."/>
            <person name="Neulinger S.C."/>
        </authorList>
    </citation>
    <scope>NUCLEOTIDE SEQUENCE [LARGE SCALE GENOMIC DNA]</scope>
    <source>
        <strain evidence="4 5">DSM 161</strain>
    </source>
</reference>
<proteinExistence type="inferred from homology"/>
<dbReference type="InterPro" id="IPR015946">
    <property type="entry name" value="KH_dom-like_a/b"/>
</dbReference>
<comment type="subcellular location">
    <subcellularLocation>
        <location evidence="2">Cytoplasm</location>
    </subcellularLocation>
</comment>
<dbReference type="InterPro" id="IPR000238">
    <property type="entry name" value="RbfA"/>
</dbReference>
<dbReference type="GO" id="GO:0005829">
    <property type="term" value="C:cytosol"/>
    <property type="evidence" value="ECO:0007669"/>
    <property type="project" value="TreeGrafter"/>
</dbReference>
<dbReference type="SUPFAM" id="SSF89919">
    <property type="entry name" value="Ribosome-binding factor A, RbfA"/>
    <property type="match status" value="1"/>
</dbReference>
<organism evidence="4 5">
    <name type="scientific">Rhodopila globiformis</name>
    <name type="common">Rhodopseudomonas globiformis</name>
    <dbReference type="NCBI Taxonomy" id="1071"/>
    <lineage>
        <taxon>Bacteria</taxon>
        <taxon>Pseudomonadati</taxon>
        <taxon>Pseudomonadota</taxon>
        <taxon>Alphaproteobacteria</taxon>
        <taxon>Acetobacterales</taxon>
        <taxon>Acetobacteraceae</taxon>
        <taxon>Rhodopila</taxon>
    </lineage>
</organism>
<comment type="caution">
    <text evidence="4">The sequence shown here is derived from an EMBL/GenBank/DDBJ whole genome shotgun (WGS) entry which is preliminary data.</text>
</comment>
<dbReference type="GO" id="GO:0043024">
    <property type="term" value="F:ribosomal small subunit binding"/>
    <property type="evidence" value="ECO:0007669"/>
    <property type="project" value="TreeGrafter"/>
</dbReference>
<feature type="region of interest" description="Disordered" evidence="3">
    <location>
        <begin position="1"/>
        <end position="25"/>
    </location>
</feature>
<dbReference type="NCBIfam" id="TIGR00082">
    <property type="entry name" value="rbfA"/>
    <property type="match status" value="1"/>
</dbReference>
<evidence type="ECO:0000313" key="5">
    <source>
        <dbReference type="Proteomes" id="UP000239724"/>
    </source>
</evidence>
<name>A0A2S6NLG4_RHOGL</name>
<evidence type="ECO:0000313" key="4">
    <source>
        <dbReference type="EMBL" id="PPQ36225.1"/>
    </source>
</evidence>
<dbReference type="Gene3D" id="3.30.300.20">
    <property type="match status" value="1"/>
</dbReference>
<comment type="subunit">
    <text evidence="2">Monomer. Binds 30S ribosomal subunits, but not 50S ribosomal subunits or 70S ribosomes.</text>
</comment>
<dbReference type="PANTHER" id="PTHR33515:SF1">
    <property type="entry name" value="RIBOSOME-BINDING FACTOR A, CHLOROPLASTIC-RELATED"/>
    <property type="match status" value="1"/>
</dbReference>
<gene>
    <name evidence="2" type="primary">rbfA</name>
    <name evidence="4" type="ORF">CCS01_05375</name>
</gene>
<dbReference type="HAMAP" id="MF_00003">
    <property type="entry name" value="RbfA"/>
    <property type="match status" value="1"/>
</dbReference>
<dbReference type="PANTHER" id="PTHR33515">
    <property type="entry name" value="RIBOSOME-BINDING FACTOR A, CHLOROPLASTIC-RELATED"/>
    <property type="match status" value="1"/>
</dbReference>
<dbReference type="InterPro" id="IPR020053">
    <property type="entry name" value="Ribosome-bd_factorA_CS"/>
</dbReference>
<protein>
    <recommendedName>
        <fullName evidence="2">Ribosome-binding factor A</fullName>
    </recommendedName>
</protein>
<evidence type="ECO:0000256" key="2">
    <source>
        <dbReference type="HAMAP-Rule" id="MF_00003"/>
    </source>
</evidence>
<evidence type="ECO:0000256" key="1">
    <source>
        <dbReference type="ARBA" id="ARBA00022517"/>
    </source>
</evidence>
<accession>A0A2S6NLG4</accession>
<dbReference type="Pfam" id="PF02033">
    <property type="entry name" value="RBFA"/>
    <property type="match status" value="1"/>
</dbReference>
<evidence type="ECO:0000256" key="3">
    <source>
        <dbReference type="SAM" id="MobiDB-lite"/>
    </source>
</evidence>
<dbReference type="PROSITE" id="PS01319">
    <property type="entry name" value="RBFA"/>
    <property type="match status" value="1"/>
</dbReference>
<sequence length="166" mass="18795">MRPVVRQLRQPAGRRRHRVLRDGDGARVTRQLTKHQHHAGSGHAPSQRQLRVAEEIRHVLAGLFTRNEFRDPDLAAAQITVTEVRISPDLKHATAFVSRLGRSDVDALLPALHRAAPYLRGQVAKALQLRAAPDITFQPDHALDYAMKIDELMHRPEIARDLEQKD</sequence>